<keyword evidence="4" id="KW-1185">Reference proteome</keyword>
<dbReference type="SUPFAM" id="SSF51120">
    <property type="entry name" value="beta-Roll"/>
    <property type="match status" value="3"/>
</dbReference>
<comment type="caution">
    <text evidence="3">The sequence shown here is derived from an EMBL/GenBank/DDBJ whole genome shotgun (WGS) entry which is preliminary data.</text>
</comment>
<sequence length="537" mass="54452">MASITLSPWFDPYAHNDDTEWTLSSVLPTRLVFETADTMVVLGGTGFAINGAQFAGSITSFQVFQLDTSGAALVSRPLAQTTTALTGLTLQGLVTAISSAEYSYSWAGFDYLLSGNDSVTGSAADDEFEGGAGNDTLIGGDGNDYLQGDSYSYYGSMNGGRDSLVGGNGDDHLDGGANIDTMVGGAGNDSYFVSQAGDLVIEAAASGGYDRVMVNGGSSGLTSYTLTAYVENLDISNYNYSGYPNASATPFVGRGNELANKISTVNSSAGSIEYLYGLGGNDRLSSGDGNDVLDGGTGIDTMLGGSGSDTYVVDSLSDVISENVLGTSAADLDTVVVQIASAGTYSLGGAAGGLTVTKAWTGIEKITLGGTLAQNAVGSAAANTLTGNSAANKLYGLGGNDILLGGLGNDTLDGGTENDALTGGLGSDLLTGGAGNDFFTFTGIADMGLGLARDTISDLATGDKLDFRTFDNNATLAGIQDLNFTFLGTGAFTANSATGQLRFQSGVLYGNTDADTAAEFEIALTGRTTLSLSDFLL</sequence>
<keyword evidence="2" id="KW-0964">Secreted</keyword>
<name>A0A848F854_9BURK</name>
<dbReference type="PANTHER" id="PTHR38340">
    <property type="entry name" value="S-LAYER PROTEIN"/>
    <property type="match status" value="1"/>
</dbReference>
<dbReference type="Pfam" id="PF00353">
    <property type="entry name" value="HemolysinCabind"/>
    <property type="match status" value="5"/>
</dbReference>
<protein>
    <submittedName>
        <fullName evidence="3">Calcium-binding protein</fullName>
    </submittedName>
</protein>
<dbReference type="Proteomes" id="UP000574067">
    <property type="component" value="Unassembled WGS sequence"/>
</dbReference>
<dbReference type="EMBL" id="JABBFW010000002">
    <property type="protein sequence ID" value="NML14221.1"/>
    <property type="molecule type" value="Genomic_DNA"/>
</dbReference>
<gene>
    <name evidence="3" type="ORF">HHL10_04400</name>
</gene>
<comment type="subcellular location">
    <subcellularLocation>
        <location evidence="1">Secreted</location>
    </subcellularLocation>
</comment>
<dbReference type="InterPro" id="IPR050557">
    <property type="entry name" value="RTX_toxin/Mannuronan_C5-epim"/>
</dbReference>
<dbReference type="Gene3D" id="2.150.10.10">
    <property type="entry name" value="Serralysin-like metalloprotease, C-terminal"/>
    <property type="match status" value="5"/>
</dbReference>
<accession>A0A848F854</accession>
<reference evidence="3 4" key="1">
    <citation type="submission" date="2020-04" db="EMBL/GenBank/DDBJ databases">
        <title>Azohydromonas sp. isolated from soil.</title>
        <authorList>
            <person name="Dahal R.H."/>
        </authorList>
    </citation>
    <scope>NUCLEOTIDE SEQUENCE [LARGE SCALE GENOMIC DNA]</scope>
    <source>
        <strain evidence="3 4">G-1-1-14</strain>
    </source>
</reference>
<evidence type="ECO:0000256" key="2">
    <source>
        <dbReference type="ARBA" id="ARBA00022525"/>
    </source>
</evidence>
<dbReference type="GO" id="GO:0005576">
    <property type="term" value="C:extracellular region"/>
    <property type="evidence" value="ECO:0007669"/>
    <property type="project" value="UniProtKB-SubCell"/>
</dbReference>
<dbReference type="InterPro" id="IPR001343">
    <property type="entry name" value="Hemolysn_Ca-bd"/>
</dbReference>
<dbReference type="AlphaFoldDB" id="A0A848F854"/>
<dbReference type="GO" id="GO:0005509">
    <property type="term" value="F:calcium ion binding"/>
    <property type="evidence" value="ECO:0007669"/>
    <property type="project" value="InterPro"/>
</dbReference>
<evidence type="ECO:0000256" key="1">
    <source>
        <dbReference type="ARBA" id="ARBA00004613"/>
    </source>
</evidence>
<dbReference type="PROSITE" id="PS00330">
    <property type="entry name" value="HEMOLYSIN_CALCIUM"/>
    <property type="match status" value="4"/>
</dbReference>
<organism evidence="3 4">
    <name type="scientific">Azohydromonas caseinilytica</name>
    <dbReference type="NCBI Taxonomy" id="2728836"/>
    <lineage>
        <taxon>Bacteria</taxon>
        <taxon>Pseudomonadati</taxon>
        <taxon>Pseudomonadota</taxon>
        <taxon>Betaproteobacteria</taxon>
        <taxon>Burkholderiales</taxon>
        <taxon>Sphaerotilaceae</taxon>
        <taxon>Azohydromonas</taxon>
    </lineage>
</organism>
<evidence type="ECO:0000313" key="3">
    <source>
        <dbReference type="EMBL" id="NML14221.1"/>
    </source>
</evidence>
<dbReference type="InterPro" id="IPR018511">
    <property type="entry name" value="Hemolysin-typ_Ca-bd_CS"/>
</dbReference>
<evidence type="ECO:0000313" key="4">
    <source>
        <dbReference type="Proteomes" id="UP000574067"/>
    </source>
</evidence>
<dbReference type="PRINTS" id="PR00313">
    <property type="entry name" value="CABNDNGRPT"/>
</dbReference>
<dbReference type="InterPro" id="IPR011049">
    <property type="entry name" value="Serralysin-like_metalloprot_C"/>
</dbReference>
<dbReference type="PANTHER" id="PTHR38340:SF1">
    <property type="entry name" value="S-LAYER PROTEIN"/>
    <property type="match status" value="1"/>
</dbReference>
<proteinExistence type="predicted"/>
<dbReference type="RefSeq" id="WP_169159124.1">
    <property type="nucleotide sequence ID" value="NZ_JABBFW010000002.1"/>
</dbReference>